<dbReference type="PROSITE" id="PS50885">
    <property type="entry name" value="HAMP"/>
    <property type="match status" value="1"/>
</dbReference>
<evidence type="ECO:0000256" key="8">
    <source>
        <dbReference type="ARBA" id="ARBA00023224"/>
    </source>
</evidence>
<accession>A0A081BBQ9</accession>
<keyword evidence="5 12" id="KW-0812">Transmembrane</keyword>
<evidence type="ECO:0000256" key="4">
    <source>
        <dbReference type="ARBA" id="ARBA00022519"/>
    </source>
</evidence>
<dbReference type="PROSITE" id="PS50111">
    <property type="entry name" value="CHEMOTAXIS_TRANSDUC_2"/>
    <property type="match status" value="1"/>
</dbReference>
<dbReference type="RefSeq" id="WP_045446543.1">
    <property type="nucleotide sequence ID" value="NZ_BBIO01000009.1"/>
</dbReference>
<dbReference type="Proteomes" id="UP000028702">
    <property type="component" value="Unassembled WGS sequence"/>
</dbReference>
<dbReference type="Pfam" id="PF00015">
    <property type="entry name" value="MCPsignal"/>
    <property type="match status" value="1"/>
</dbReference>
<evidence type="ECO:0000256" key="6">
    <source>
        <dbReference type="ARBA" id="ARBA00022989"/>
    </source>
</evidence>
<gene>
    <name evidence="16" type="ORF">M2A_1976</name>
</gene>
<keyword evidence="4" id="KW-0997">Cell inner membrane</keyword>
<dbReference type="STRING" id="1333998.M2A_1976"/>
<evidence type="ECO:0000313" key="16">
    <source>
        <dbReference type="EMBL" id="GAK45477.1"/>
    </source>
</evidence>
<reference evidence="16 17" key="1">
    <citation type="submission" date="2014-07" db="EMBL/GenBank/DDBJ databases">
        <title>Tepidicaulis marinum gen. nov., sp. nov., a novel marine bacterium denitrifying nitrate to nitrous oxide strictly under microaerobic conditions.</title>
        <authorList>
            <person name="Takeuchi M."/>
            <person name="Yamagishi T."/>
            <person name="Kamagata Y."/>
            <person name="Oshima K."/>
            <person name="Hattori M."/>
            <person name="Katayama T."/>
            <person name="Hanada S."/>
            <person name="Tamaki H."/>
            <person name="Marumo K."/>
            <person name="Maeda H."/>
            <person name="Nedachi M."/>
            <person name="Iwasaki W."/>
            <person name="Suwa Y."/>
            <person name="Sakata S."/>
        </authorList>
    </citation>
    <scope>NUCLEOTIDE SEQUENCE [LARGE SCALE GENOMIC DNA]</scope>
    <source>
        <strain evidence="16 17">MA2</strain>
    </source>
</reference>
<evidence type="ECO:0000256" key="5">
    <source>
        <dbReference type="ARBA" id="ARBA00022692"/>
    </source>
</evidence>
<organism evidence="16 17">
    <name type="scientific">Tepidicaulis marinus</name>
    <dbReference type="NCBI Taxonomy" id="1333998"/>
    <lineage>
        <taxon>Bacteria</taxon>
        <taxon>Pseudomonadati</taxon>
        <taxon>Pseudomonadota</taxon>
        <taxon>Alphaproteobacteria</taxon>
        <taxon>Hyphomicrobiales</taxon>
        <taxon>Parvibaculaceae</taxon>
        <taxon>Tepidicaulis</taxon>
    </lineage>
</organism>
<feature type="transmembrane region" description="Helical" evidence="12">
    <location>
        <begin position="12"/>
        <end position="34"/>
    </location>
</feature>
<protein>
    <submittedName>
        <fullName evidence="16">Methyl-accepting chemotaxis protein</fullName>
    </submittedName>
</protein>
<proteinExistence type="inferred from homology"/>
<dbReference type="PANTHER" id="PTHR32089">
    <property type="entry name" value="METHYL-ACCEPTING CHEMOTAXIS PROTEIN MCPB"/>
    <property type="match status" value="1"/>
</dbReference>
<dbReference type="Gene3D" id="6.10.340.10">
    <property type="match status" value="1"/>
</dbReference>
<keyword evidence="8 10" id="KW-0807">Transducer</keyword>
<keyword evidence="3" id="KW-0145">Chemotaxis</keyword>
<keyword evidence="7 12" id="KW-0472">Membrane</keyword>
<feature type="coiled-coil region" evidence="11">
    <location>
        <begin position="409"/>
        <end position="439"/>
    </location>
</feature>
<dbReference type="PANTHER" id="PTHR32089:SF112">
    <property type="entry name" value="LYSOZYME-LIKE PROTEIN-RELATED"/>
    <property type="match status" value="1"/>
</dbReference>
<dbReference type="AlphaFoldDB" id="A0A081BBQ9"/>
<evidence type="ECO:0000259" key="15">
    <source>
        <dbReference type="PROSITE" id="PS50885"/>
    </source>
</evidence>
<dbReference type="InterPro" id="IPR033479">
    <property type="entry name" value="dCache_1"/>
</dbReference>
<evidence type="ECO:0000256" key="1">
    <source>
        <dbReference type="ARBA" id="ARBA00004429"/>
    </source>
</evidence>
<evidence type="ECO:0000256" key="10">
    <source>
        <dbReference type="PROSITE-ProRule" id="PRU00284"/>
    </source>
</evidence>
<comment type="caution">
    <text evidence="16">The sequence shown here is derived from an EMBL/GenBank/DDBJ whole genome shotgun (WGS) entry which is preliminary data.</text>
</comment>
<dbReference type="eggNOG" id="COG0840">
    <property type="taxonomic scope" value="Bacteria"/>
</dbReference>
<evidence type="ECO:0000256" key="7">
    <source>
        <dbReference type="ARBA" id="ARBA00023136"/>
    </source>
</evidence>
<dbReference type="EMBL" id="BBIO01000009">
    <property type="protein sequence ID" value="GAK45477.1"/>
    <property type="molecule type" value="Genomic_DNA"/>
</dbReference>
<feature type="domain" description="HAMP" evidence="15">
    <location>
        <begin position="365"/>
        <end position="418"/>
    </location>
</feature>
<feature type="domain" description="T-SNARE coiled-coil homology" evidence="14">
    <location>
        <begin position="610"/>
        <end position="672"/>
    </location>
</feature>
<keyword evidence="11" id="KW-0175">Coiled coil</keyword>
<name>A0A081BBQ9_9HYPH</name>
<dbReference type="Pfam" id="PF02743">
    <property type="entry name" value="dCache_1"/>
    <property type="match status" value="1"/>
</dbReference>
<evidence type="ECO:0000256" key="3">
    <source>
        <dbReference type="ARBA" id="ARBA00022500"/>
    </source>
</evidence>
<evidence type="ECO:0000256" key="9">
    <source>
        <dbReference type="ARBA" id="ARBA00029447"/>
    </source>
</evidence>
<dbReference type="InterPro" id="IPR000727">
    <property type="entry name" value="T_SNARE_dom"/>
</dbReference>
<evidence type="ECO:0000256" key="12">
    <source>
        <dbReference type="SAM" id="Phobius"/>
    </source>
</evidence>
<dbReference type="CDD" id="cd06225">
    <property type="entry name" value="HAMP"/>
    <property type="match status" value="1"/>
</dbReference>
<dbReference type="InterPro" id="IPR003660">
    <property type="entry name" value="HAMP_dom"/>
</dbReference>
<dbReference type="SMART" id="SM00283">
    <property type="entry name" value="MA"/>
    <property type="match status" value="1"/>
</dbReference>
<feature type="domain" description="Methyl-accepting transducer" evidence="13">
    <location>
        <begin position="451"/>
        <end position="680"/>
    </location>
</feature>
<keyword evidence="2" id="KW-1003">Cell membrane</keyword>
<comment type="subcellular location">
    <subcellularLocation>
        <location evidence="1">Cell inner membrane</location>
        <topology evidence="1">Multi-pass membrane protein</topology>
    </subcellularLocation>
</comment>
<dbReference type="InterPro" id="IPR004089">
    <property type="entry name" value="MCPsignal_dom"/>
</dbReference>
<sequence>MNWLSNIQISRKVPAIIVLAAAVMGIGIGLMSYMQASSAVHEQIQTKFFAVLEARKASFEAYLGSVEEDMNSLAANPLVMEASYEFNRSSEEFRNDVTAELQRLYIDENPEANRKDLVTIDGNEYYGVVHEQYHPWFRTFLDERGYHDIFLIDPNGIVVYSVSKESDFGTNILNGPWKDTALRRVYEAAMAGEKGDIAYQDFTHYAPSADSANSFIASPVVDRAGRKTGVLVFQLPVDKVNRQMNIALGLGETGETLLVGQDFKLRNDSRFSDTPTTLQAELPADAVKTVLEEGKPAMSTDENLRGMTAETFAVPFVFQGVPYAIVAQISTDEAYADLVSMRWIMLGTALVLVIAVAGAGVFASRDITAPISQLTHGMSELAEGNTNIDMSGLNRGDEIGDMSKAVEIFRNNAIERAQLEEENKREEAAKEERAKNIDKLIANFETSTAQMLGAVSAAATEMENTANAMTSTADTANAKAGAVAAASEEASANVQTVASAAEQLSAAIEEIRRQVLQSNSVGERAANTANSANTKIEGLSEAARQIGEVVTLIQDIAEQTNLLALNATIEAARAGEAGKGFAVVASEVKELANQTAKATEEISQQIGSVQSSTSEAVDAIREVTVTVSEMREIAQTIASSVEQQQSATVEISRNVQEAAQSSDEVAQNIAEVTVAANESSGAAGQVLSAAGELASQSDKLKTSVDEFLRQVRSA</sequence>
<evidence type="ECO:0000259" key="13">
    <source>
        <dbReference type="PROSITE" id="PS50111"/>
    </source>
</evidence>
<evidence type="ECO:0000256" key="11">
    <source>
        <dbReference type="SAM" id="Coils"/>
    </source>
</evidence>
<dbReference type="GO" id="GO:0005886">
    <property type="term" value="C:plasma membrane"/>
    <property type="evidence" value="ECO:0007669"/>
    <property type="project" value="UniProtKB-SubCell"/>
</dbReference>
<dbReference type="SMART" id="SM00304">
    <property type="entry name" value="HAMP"/>
    <property type="match status" value="1"/>
</dbReference>
<evidence type="ECO:0000256" key="2">
    <source>
        <dbReference type="ARBA" id="ARBA00022475"/>
    </source>
</evidence>
<keyword evidence="17" id="KW-1185">Reference proteome</keyword>
<dbReference type="GO" id="GO:0007165">
    <property type="term" value="P:signal transduction"/>
    <property type="evidence" value="ECO:0007669"/>
    <property type="project" value="UniProtKB-KW"/>
</dbReference>
<dbReference type="GO" id="GO:0006935">
    <property type="term" value="P:chemotaxis"/>
    <property type="evidence" value="ECO:0007669"/>
    <property type="project" value="UniProtKB-KW"/>
</dbReference>
<dbReference type="Pfam" id="PF00672">
    <property type="entry name" value="HAMP"/>
    <property type="match status" value="1"/>
</dbReference>
<keyword evidence="6 12" id="KW-1133">Transmembrane helix</keyword>
<evidence type="ECO:0000313" key="17">
    <source>
        <dbReference type="Proteomes" id="UP000028702"/>
    </source>
</evidence>
<evidence type="ECO:0000259" key="14">
    <source>
        <dbReference type="PROSITE" id="PS50192"/>
    </source>
</evidence>
<dbReference type="Gene3D" id="1.10.287.950">
    <property type="entry name" value="Methyl-accepting chemotaxis protein"/>
    <property type="match status" value="1"/>
</dbReference>
<comment type="similarity">
    <text evidence="9">Belongs to the methyl-accepting chemotaxis (MCP) protein family.</text>
</comment>
<dbReference type="PROSITE" id="PS50192">
    <property type="entry name" value="T_SNARE"/>
    <property type="match status" value="1"/>
</dbReference>
<dbReference type="SUPFAM" id="SSF58104">
    <property type="entry name" value="Methyl-accepting chemotaxis protein (MCP) signaling domain"/>
    <property type="match status" value="1"/>
</dbReference>